<comment type="caution">
    <text evidence="9">The sequence shown here is derived from an EMBL/GenBank/DDBJ whole genome shotgun (WGS) entry which is preliminary data.</text>
</comment>
<dbReference type="AlphaFoldDB" id="A0A4Y9Z312"/>
<feature type="domain" description="Major facilitator superfamily (MFS) profile" evidence="8">
    <location>
        <begin position="38"/>
        <end position="496"/>
    </location>
</feature>
<feature type="compositionally biased region" description="Low complexity" evidence="6">
    <location>
        <begin position="542"/>
        <end position="558"/>
    </location>
</feature>
<evidence type="ECO:0000256" key="2">
    <source>
        <dbReference type="ARBA" id="ARBA00022448"/>
    </source>
</evidence>
<evidence type="ECO:0000313" key="9">
    <source>
        <dbReference type="EMBL" id="TFY68984.1"/>
    </source>
</evidence>
<dbReference type="Proteomes" id="UP000298327">
    <property type="component" value="Unassembled WGS sequence"/>
</dbReference>
<evidence type="ECO:0000313" key="10">
    <source>
        <dbReference type="Proteomes" id="UP000298327"/>
    </source>
</evidence>
<feature type="transmembrane region" description="Helical" evidence="7">
    <location>
        <begin position="74"/>
        <end position="91"/>
    </location>
</feature>
<organism evidence="9 10">
    <name type="scientific">Dentipellis fragilis</name>
    <dbReference type="NCBI Taxonomy" id="205917"/>
    <lineage>
        <taxon>Eukaryota</taxon>
        <taxon>Fungi</taxon>
        <taxon>Dikarya</taxon>
        <taxon>Basidiomycota</taxon>
        <taxon>Agaricomycotina</taxon>
        <taxon>Agaricomycetes</taxon>
        <taxon>Russulales</taxon>
        <taxon>Hericiaceae</taxon>
        <taxon>Dentipellis</taxon>
    </lineage>
</organism>
<dbReference type="STRING" id="205917.A0A4Y9Z312"/>
<dbReference type="SUPFAM" id="SSF103473">
    <property type="entry name" value="MFS general substrate transporter"/>
    <property type="match status" value="1"/>
</dbReference>
<feature type="compositionally biased region" description="Basic and acidic residues" evidence="6">
    <location>
        <begin position="519"/>
        <end position="537"/>
    </location>
</feature>
<accession>A0A4Y9Z312</accession>
<comment type="subcellular location">
    <subcellularLocation>
        <location evidence="1">Membrane</location>
        <topology evidence="1">Multi-pass membrane protein</topology>
    </subcellularLocation>
</comment>
<keyword evidence="3 7" id="KW-0812">Transmembrane</keyword>
<gene>
    <name evidence="9" type="ORF">EVG20_g3333</name>
</gene>
<feature type="transmembrane region" description="Helical" evidence="7">
    <location>
        <begin position="166"/>
        <end position="189"/>
    </location>
</feature>
<feature type="transmembrane region" description="Helical" evidence="7">
    <location>
        <begin position="129"/>
        <end position="154"/>
    </location>
</feature>
<feature type="transmembrane region" description="Helical" evidence="7">
    <location>
        <begin position="195"/>
        <end position="215"/>
    </location>
</feature>
<feature type="transmembrane region" description="Helical" evidence="7">
    <location>
        <begin position="335"/>
        <end position="355"/>
    </location>
</feature>
<name>A0A4Y9Z312_9AGAM</name>
<dbReference type="InterPro" id="IPR011701">
    <property type="entry name" value="MFS"/>
</dbReference>
<dbReference type="InterPro" id="IPR036259">
    <property type="entry name" value="MFS_trans_sf"/>
</dbReference>
<keyword evidence="10" id="KW-1185">Reference proteome</keyword>
<feature type="transmembrane region" description="Helical" evidence="7">
    <location>
        <begin position="472"/>
        <end position="493"/>
    </location>
</feature>
<feature type="transmembrane region" description="Helical" evidence="7">
    <location>
        <begin position="432"/>
        <end position="452"/>
    </location>
</feature>
<evidence type="ECO:0000256" key="6">
    <source>
        <dbReference type="SAM" id="MobiDB-lite"/>
    </source>
</evidence>
<dbReference type="OrthoDB" id="440755at2759"/>
<proteinExistence type="predicted"/>
<dbReference type="PANTHER" id="PTHR42718:SF9">
    <property type="entry name" value="MAJOR FACILITATOR SUPERFAMILY MULTIDRUG TRANSPORTER MFSC"/>
    <property type="match status" value="1"/>
</dbReference>
<evidence type="ECO:0000256" key="1">
    <source>
        <dbReference type="ARBA" id="ARBA00004141"/>
    </source>
</evidence>
<protein>
    <recommendedName>
        <fullName evidence="8">Major facilitator superfamily (MFS) profile domain-containing protein</fullName>
    </recommendedName>
</protein>
<dbReference type="EMBL" id="SEOQ01000148">
    <property type="protein sequence ID" value="TFY68984.1"/>
    <property type="molecule type" value="Genomic_DNA"/>
</dbReference>
<evidence type="ECO:0000256" key="3">
    <source>
        <dbReference type="ARBA" id="ARBA00022692"/>
    </source>
</evidence>
<feature type="compositionally biased region" description="Polar residues" evidence="6">
    <location>
        <begin position="1"/>
        <end position="13"/>
    </location>
</feature>
<evidence type="ECO:0000256" key="4">
    <source>
        <dbReference type="ARBA" id="ARBA00022989"/>
    </source>
</evidence>
<keyword evidence="4 7" id="KW-1133">Transmembrane helix</keyword>
<feature type="compositionally biased region" description="Basic and acidic residues" evidence="6">
    <location>
        <begin position="500"/>
        <end position="512"/>
    </location>
</feature>
<evidence type="ECO:0000256" key="7">
    <source>
        <dbReference type="SAM" id="Phobius"/>
    </source>
</evidence>
<feature type="transmembrane region" description="Helical" evidence="7">
    <location>
        <begin position="303"/>
        <end position="329"/>
    </location>
</feature>
<feature type="transmembrane region" description="Helical" evidence="7">
    <location>
        <begin position="265"/>
        <end position="282"/>
    </location>
</feature>
<feature type="transmembrane region" description="Helical" evidence="7">
    <location>
        <begin position="367"/>
        <end position="386"/>
    </location>
</feature>
<feature type="region of interest" description="Disordered" evidence="6">
    <location>
        <begin position="1"/>
        <end position="20"/>
    </location>
</feature>
<feature type="transmembrane region" description="Helical" evidence="7">
    <location>
        <begin position="36"/>
        <end position="54"/>
    </location>
</feature>
<dbReference type="InterPro" id="IPR020846">
    <property type="entry name" value="MFS_dom"/>
</dbReference>
<dbReference type="Gene3D" id="1.20.1250.20">
    <property type="entry name" value="MFS general substrate transporter like domains"/>
    <property type="match status" value="2"/>
</dbReference>
<keyword evidence="2" id="KW-0813">Transport</keyword>
<dbReference type="GO" id="GO:0022857">
    <property type="term" value="F:transmembrane transporter activity"/>
    <property type="evidence" value="ECO:0007669"/>
    <property type="project" value="InterPro"/>
</dbReference>
<dbReference type="Pfam" id="PF07690">
    <property type="entry name" value="MFS_1"/>
    <property type="match status" value="1"/>
</dbReference>
<dbReference type="PANTHER" id="PTHR42718">
    <property type="entry name" value="MAJOR FACILITATOR SUPERFAMILY MULTIDRUG TRANSPORTER MFSC"/>
    <property type="match status" value="1"/>
</dbReference>
<feature type="transmembrane region" description="Helical" evidence="7">
    <location>
        <begin position="235"/>
        <end position="253"/>
    </location>
</feature>
<sequence>MSSPSNTPSPSQMDTEKARELTPDEFSRQFSLTRRVALLILFCLAQFLDTFNYSALFSAIPTLSVSLNMSNSESTWIISAFSLTFGSFLLISGRISDVYSPKWTFIIGIAALGLISLGAGFLNSQIPLIVLRAFSGIAGSMTIPSALSLIVTLFPRVDEQSRAIGAFGGCGALGNVLGYVVGGIFVEFATWHWCFWFVTIVALPIAGLTVFLIPVTPKRELDGLPWKDKFHRLDIIGVSILTAALILFIFAVISGSTDGWPTAEVLVPLFIAVLMIVAFFVYETRIPVERSSIPPHTWFYPNFSVVFAAALFPFFWWATISTLFTILWQESYHRSAISSAVHLIPSSVMAFLVSFTGPLSRRISPKWLILSGQVLIMIAAILLTFSNGPDKYWRFVFPAFVIGAAGAQLIYTHTNVAIFRTTPPSMAGTVGAIYNGALQLGSAVGLASVQSITNTIDDQNGGNDSFVGRRDAYWFVFALICAEALATLVFYSVRAEREHAVELQDERDRQEAEQNGNGSRRESGLHEKGDIQRRETEAATNGSAGVAPAGGAEAAQKA</sequence>
<feature type="region of interest" description="Disordered" evidence="6">
    <location>
        <begin position="500"/>
        <end position="558"/>
    </location>
</feature>
<dbReference type="PROSITE" id="PS50850">
    <property type="entry name" value="MFS"/>
    <property type="match status" value="1"/>
</dbReference>
<keyword evidence="5 7" id="KW-0472">Membrane</keyword>
<evidence type="ECO:0000259" key="8">
    <source>
        <dbReference type="PROSITE" id="PS50850"/>
    </source>
</evidence>
<evidence type="ECO:0000256" key="5">
    <source>
        <dbReference type="ARBA" id="ARBA00023136"/>
    </source>
</evidence>
<reference evidence="9 10" key="1">
    <citation type="submission" date="2019-02" db="EMBL/GenBank/DDBJ databases">
        <title>Genome sequencing of the rare red list fungi Dentipellis fragilis.</title>
        <authorList>
            <person name="Buettner E."/>
            <person name="Kellner H."/>
        </authorList>
    </citation>
    <scope>NUCLEOTIDE SEQUENCE [LARGE SCALE GENOMIC DNA]</scope>
    <source>
        <strain evidence="9 10">DSM 105465</strain>
    </source>
</reference>
<feature type="transmembrane region" description="Helical" evidence="7">
    <location>
        <begin position="392"/>
        <end position="411"/>
    </location>
</feature>
<feature type="transmembrane region" description="Helical" evidence="7">
    <location>
        <begin position="103"/>
        <end position="123"/>
    </location>
</feature>
<dbReference type="GO" id="GO:0016020">
    <property type="term" value="C:membrane"/>
    <property type="evidence" value="ECO:0007669"/>
    <property type="project" value="UniProtKB-SubCell"/>
</dbReference>